<dbReference type="SMART" id="SM00355">
    <property type="entry name" value="ZnF_C2H2"/>
    <property type="match status" value="4"/>
</dbReference>
<accession>A0A9Q0NAK1</accession>
<keyword evidence="4" id="KW-1185">Reference proteome</keyword>
<dbReference type="AlphaFoldDB" id="A0A9Q0NAK1"/>
<evidence type="ECO:0000259" key="2">
    <source>
        <dbReference type="SMART" id="SM00451"/>
    </source>
</evidence>
<dbReference type="InterPro" id="IPR003604">
    <property type="entry name" value="Matrin/U1-like-C_Znf_C2H2"/>
</dbReference>
<dbReference type="Gene3D" id="3.30.160.60">
    <property type="entry name" value="Classic Zinc Finger"/>
    <property type="match status" value="4"/>
</dbReference>
<gene>
    <name evidence="3" type="primary">ZMAT3</name>
    <name evidence="3" type="ORF">Bhyg_01095</name>
</gene>
<dbReference type="SMART" id="SM00451">
    <property type="entry name" value="ZnF_U1"/>
    <property type="match status" value="4"/>
</dbReference>
<dbReference type="OrthoDB" id="434647at2759"/>
<dbReference type="InterPro" id="IPR013087">
    <property type="entry name" value="Znf_C2H2_type"/>
</dbReference>
<dbReference type="Pfam" id="PF12874">
    <property type="entry name" value="zf-met"/>
    <property type="match status" value="4"/>
</dbReference>
<dbReference type="InterPro" id="IPR036236">
    <property type="entry name" value="Znf_C2H2_sf"/>
</dbReference>
<feature type="domain" description="U1-type" evidence="2">
    <location>
        <begin position="92"/>
        <end position="126"/>
    </location>
</feature>
<feature type="domain" description="C2H2-type" evidence="1">
    <location>
        <begin position="95"/>
        <end position="119"/>
    </location>
</feature>
<comment type="caution">
    <text evidence="3">The sequence shown here is derived from an EMBL/GenBank/DDBJ whole genome shotgun (WGS) entry which is preliminary data.</text>
</comment>
<dbReference type="PANTHER" id="PTHR46786">
    <property type="entry name" value="ZINC FINGER MATRIN-TYPE PROTEIN 3"/>
    <property type="match status" value="1"/>
</dbReference>
<dbReference type="InterPro" id="IPR052644">
    <property type="entry name" value="ZMAT3"/>
</dbReference>
<feature type="domain" description="C2H2-type" evidence="1">
    <location>
        <begin position="313"/>
        <end position="337"/>
    </location>
</feature>
<dbReference type="GO" id="GO:0008270">
    <property type="term" value="F:zinc ion binding"/>
    <property type="evidence" value="ECO:0007669"/>
    <property type="project" value="InterPro"/>
</dbReference>
<feature type="domain" description="U1-type" evidence="2">
    <location>
        <begin position="310"/>
        <end position="344"/>
    </location>
</feature>
<evidence type="ECO:0000259" key="1">
    <source>
        <dbReference type="SMART" id="SM00355"/>
    </source>
</evidence>
<reference evidence="3" key="1">
    <citation type="submission" date="2022-07" db="EMBL/GenBank/DDBJ databases">
        <authorList>
            <person name="Trinca V."/>
            <person name="Uliana J.V.C."/>
            <person name="Torres T.T."/>
            <person name="Ward R.J."/>
            <person name="Monesi N."/>
        </authorList>
    </citation>
    <scope>NUCLEOTIDE SEQUENCE</scope>
    <source>
        <strain evidence="3">HSMRA1968</strain>
        <tissue evidence="3">Whole embryos</tissue>
    </source>
</reference>
<protein>
    <submittedName>
        <fullName evidence="3">Zinc finger matrin-type protein 3</fullName>
    </submittedName>
</protein>
<feature type="domain" description="U1-type" evidence="2">
    <location>
        <begin position="238"/>
        <end position="272"/>
    </location>
</feature>
<evidence type="ECO:0000313" key="4">
    <source>
        <dbReference type="Proteomes" id="UP001151699"/>
    </source>
</evidence>
<feature type="domain" description="C2H2-type" evidence="1">
    <location>
        <begin position="154"/>
        <end position="178"/>
    </location>
</feature>
<feature type="domain" description="C2H2-type" evidence="1">
    <location>
        <begin position="241"/>
        <end position="265"/>
    </location>
</feature>
<dbReference type="EMBL" id="WJQU01000001">
    <property type="protein sequence ID" value="KAJ6645886.1"/>
    <property type="molecule type" value="Genomic_DNA"/>
</dbReference>
<dbReference type="SUPFAM" id="SSF57667">
    <property type="entry name" value="beta-beta-alpha zinc fingers"/>
    <property type="match status" value="4"/>
</dbReference>
<evidence type="ECO:0000313" key="3">
    <source>
        <dbReference type="EMBL" id="KAJ6645886.1"/>
    </source>
</evidence>
<proteinExistence type="predicted"/>
<dbReference type="Proteomes" id="UP001151699">
    <property type="component" value="Chromosome A"/>
</dbReference>
<feature type="domain" description="U1-type" evidence="2">
    <location>
        <begin position="151"/>
        <end position="185"/>
    </location>
</feature>
<dbReference type="GO" id="GO:0003676">
    <property type="term" value="F:nucleic acid binding"/>
    <property type="evidence" value="ECO:0007669"/>
    <property type="project" value="InterPro"/>
</dbReference>
<organism evidence="3 4">
    <name type="scientific">Pseudolycoriella hygida</name>
    <dbReference type="NCBI Taxonomy" id="35572"/>
    <lineage>
        <taxon>Eukaryota</taxon>
        <taxon>Metazoa</taxon>
        <taxon>Ecdysozoa</taxon>
        <taxon>Arthropoda</taxon>
        <taxon>Hexapoda</taxon>
        <taxon>Insecta</taxon>
        <taxon>Pterygota</taxon>
        <taxon>Neoptera</taxon>
        <taxon>Endopterygota</taxon>
        <taxon>Diptera</taxon>
        <taxon>Nematocera</taxon>
        <taxon>Sciaroidea</taxon>
        <taxon>Sciaridae</taxon>
        <taxon>Pseudolycoriella</taxon>
    </lineage>
</organism>
<sequence>MKDDQEKFTGEISAPFPTNFKIPHKKITTTNDNPVNHINPMEYYSTEVTNKPSPPKPPVNAPTKRKIEEKAPHLFYRPPSDTSLPIELTRLMLPLRCDLCSVTLNSTITAKTHYDAKSHDKKVNAWLLKWSTRTGQPMPKREKLVEGPSGPNAFHCEQCDLPLTSLQHANQHYSGKRHRMAVAGANPHGSGYYGPDGKWIRVQTKVAADPTGRFNIGETFIKNTEPQAPPPPPTAESDSDKYCSLCSVFVTSQAHMQLHLQGAKHAKKLRAAGAPPYSADGQDTILQSIDIKQSKPNPKKRDISIYRTPSGLFYCKPCDVTIPNELLFHQHLDGKKHIKATLRENAAH</sequence>
<dbReference type="PANTHER" id="PTHR46786:SF1">
    <property type="entry name" value="ZINC FINGER MATRIN-TYPE PROTEIN 3"/>
    <property type="match status" value="1"/>
</dbReference>
<name>A0A9Q0NAK1_9DIPT</name>